<dbReference type="Proteomes" id="UP001314263">
    <property type="component" value="Unassembled WGS sequence"/>
</dbReference>
<dbReference type="GO" id="GO:0003735">
    <property type="term" value="F:structural constituent of ribosome"/>
    <property type="evidence" value="ECO:0007669"/>
    <property type="project" value="InterPro"/>
</dbReference>
<evidence type="ECO:0000256" key="2">
    <source>
        <dbReference type="ARBA" id="ARBA00022980"/>
    </source>
</evidence>
<comment type="caution">
    <text evidence="4">The sequence shown here is derived from an EMBL/GenBank/DDBJ whole genome shotgun (WGS) entry which is preliminary data.</text>
</comment>
<organism evidence="4 5">
    <name type="scientific">Coccomyxa viridis</name>
    <dbReference type="NCBI Taxonomy" id="1274662"/>
    <lineage>
        <taxon>Eukaryota</taxon>
        <taxon>Viridiplantae</taxon>
        <taxon>Chlorophyta</taxon>
        <taxon>core chlorophytes</taxon>
        <taxon>Trebouxiophyceae</taxon>
        <taxon>Trebouxiophyceae incertae sedis</taxon>
        <taxon>Coccomyxaceae</taxon>
        <taxon>Coccomyxa</taxon>
    </lineage>
</organism>
<dbReference type="SUPFAM" id="SSF143034">
    <property type="entry name" value="L35p-like"/>
    <property type="match status" value="1"/>
</dbReference>
<evidence type="ECO:0000313" key="4">
    <source>
        <dbReference type="EMBL" id="CAK0763565.1"/>
    </source>
</evidence>
<evidence type="ECO:0000313" key="5">
    <source>
        <dbReference type="Proteomes" id="UP001314263"/>
    </source>
</evidence>
<name>A0AAV1HXK0_9CHLO</name>
<dbReference type="Gene3D" id="4.10.410.60">
    <property type="match status" value="1"/>
</dbReference>
<dbReference type="EMBL" id="CAUYUE010000004">
    <property type="protein sequence ID" value="CAK0763565.1"/>
    <property type="molecule type" value="Genomic_DNA"/>
</dbReference>
<evidence type="ECO:0000256" key="1">
    <source>
        <dbReference type="ARBA" id="ARBA00006598"/>
    </source>
</evidence>
<evidence type="ECO:0000256" key="3">
    <source>
        <dbReference type="ARBA" id="ARBA00023274"/>
    </source>
</evidence>
<comment type="similarity">
    <text evidence="1">Belongs to the bacterial ribosomal protein bL35 family.</text>
</comment>
<dbReference type="InterPro" id="IPR021137">
    <property type="entry name" value="Ribosomal_bL35-like"/>
</dbReference>
<keyword evidence="2" id="KW-0689">Ribosomal protein</keyword>
<reference evidence="4 5" key="1">
    <citation type="submission" date="2023-10" db="EMBL/GenBank/DDBJ databases">
        <authorList>
            <person name="Maclean D."/>
            <person name="Macfadyen A."/>
        </authorList>
    </citation>
    <scope>NUCLEOTIDE SEQUENCE [LARGE SCALE GENOMIC DNA]</scope>
</reference>
<dbReference type="AlphaFoldDB" id="A0AAV1HXK0"/>
<keyword evidence="3" id="KW-0687">Ribonucleoprotein</keyword>
<gene>
    <name evidence="4" type="ORF">CVIRNUC_003071</name>
</gene>
<protein>
    <recommendedName>
        <fullName evidence="6">50S ribosomal protein L35</fullName>
    </recommendedName>
</protein>
<dbReference type="GO" id="GO:0006412">
    <property type="term" value="P:translation"/>
    <property type="evidence" value="ECO:0007669"/>
    <property type="project" value="InterPro"/>
</dbReference>
<dbReference type="PANTHER" id="PTHR36400:SF1">
    <property type="entry name" value="RIBOSOMAL PROTEIN L35"/>
    <property type="match status" value="1"/>
</dbReference>
<dbReference type="InterPro" id="IPR037229">
    <property type="entry name" value="Ribosomal_bL35_sf"/>
</dbReference>
<keyword evidence="5" id="KW-1185">Reference proteome</keyword>
<dbReference type="Pfam" id="PF01632">
    <property type="entry name" value="Ribosomal_L35p"/>
    <property type="match status" value="1"/>
</dbReference>
<dbReference type="GO" id="GO:0005840">
    <property type="term" value="C:ribosome"/>
    <property type="evidence" value="ECO:0007669"/>
    <property type="project" value="UniProtKB-KW"/>
</dbReference>
<sequence>MLGFVSALRPFLRSFCAGQGTAPALQESQLYRGLTRAFHGARAENHVILSRSKAWRHPDLALSSPGCTELPSDESMDSPSSVWRHQVMTRGFAACSKLRPKFTGGKLKQYSGFKERFKLTGTGKIRHMRTGHRHKRYPKTSDQNRSLSKARNLFQTYAITMKKLGFKRRAF</sequence>
<evidence type="ECO:0008006" key="6">
    <source>
        <dbReference type="Google" id="ProtNLM"/>
    </source>
</evidence>
<accession>A0AAV1HXK0</accession>
<dbReference type="PANTHER" id="PTHR36400">
    <property type="entry name" value="RIBOSOMAL PROTEIN L35"/>
    <property type="match status" value="1"/>
</dbReference>
<proteinExistence type="inferred from homology"/>
<dbReference type="GO" id="GO:1990904">
    <property type="term" value="C:ribonucleoprotein complex"/>
    <property type="evidence" value="ECO:0007669"/>
    <property type="project" value="UniProtKB-KW"/>
</dbReference>